<evidence type="ECO:0000256" key="4">
    <source>
        <dbReference type="ARBA" id="ARBA00013346"/>
    </source>
</evidence>
<comment type="caution">
    <text evidence="12">The sequence shown here is derived from an EMBL/GenBank/DDBJ whole genome shotgun (WGS) entry which is preliminary data.</text>
</comment>
<sequence>MAEQQGSSTVGTHLEAMIAKLRELNAVRSERVADAFRAVPRHVFAPNNPLAEVYSPRDPVITKRDANGVAISSVSAPEIQAFMLEQASIEPGMRVLEIGSGGFNAALASELVGESGHVTSIDIDDEVTARAAAMLKSAGFDHNVDVVCADATSWLPDDGSWDRIIVTVGAWDIPPLWTERLAANGRLVVPLRLRGITRSLALIPDNGHLAATSAEVCGFVQMQGRDAHEERLFLLQGKDIGLRFDDDNTPADMTALDGVLATERAVEWTDVTTRAGESFDSLELYLAARLPHFCLLTVAPGAGEQLVGHDEHRFRLAHVAGDSFAYLVSRRRADGLFAFGASAFGSNARVAAAQMVDQIEAWNALRPGKVDPAITVWPRPDSASELPEGHVIHKHHRNVVLSWT</sequence>
<dbReference type="Gene3D" id="3.40.50.150">
    <property type="entry name" value="Vaccinia Virus protein VP39"/>
    <property type="match status" value="1"/>
</dbReference>
<evidence type="ECO:0000256" key="6">
    <source>
        <dbReference type="ARBA" id="ARBA00022603"/>
    </source>
</evidence>
<dbReference type="SUPFAM" id="SSF53335">
    <property type="entry name" value="S-adenosyl-L-methionine-dependent methyltransferases"/>
    <property type="match status" value="1"/>
</dbReference>
<evidence type="ECO:0000256" key="1">
    <source>
        <dbReference type="ARBA" id="ARBA00004496"/>
    </source>
</evidence>
<dbReference type="GO" id="GO:0005737">
    <property type="term" value="C:cytoplasm"/>
    <property type="evidence" value="ECO:0007669"/>
    <property type="project" value="UniProtKB-SubCell"/>
</dbReference>
<proteinExistence type="inferred from homology"/>
<dbReference type="EMBL" id="VLLL01000010">
    <property type="protein sequence ID" value="TWJ07716.1"/>
    <property type="molecule type" value="Genomic_DNA"/>
</dbReference>
<dbReference type="GO" id="GO:0004719">
    <property type="term" value="F:protein-L-isoaspartate (D-aspartate) O-methyltransferase activity"/>
    <property type="evidence" value="ECO:0007669"/>
    <property type="project" value="UniProtKB-EC"/>
</dbReference>
<evidence type="ECO:0000256" key="7">
    <source>
        <dbReference type="ARBA" id="ARBA00022679"/>
    </source>
</evidence>
<dbReference type="AlphaFoldDB" id="A0A562UQ35"/>
<evidence type="ECO:0000313" key="13">
    <source>
        <dbReference type="Proteomes" id="UP000321617"/>
    </source>
</evidence>
<dbReference type="Pfam" id="PF01135">
    <property type="entry name" value="PCMT"/>
    <property type="match status" value="1"/>
</dbReference>
<protein>
    <recommendedName>
        <fullName evidence="4">Protein-L-isoaspartate O-methyltransferase</fullName>
        <ecNumber evidence="3">2.1.1.77</ecNumber>
    </recommendedName>
    <alternativeName>
        <fullName evidence="11">L-isoaspartyl protein carboxyl methyltransferase</fullName>
    </alternativeName>
    <alternativeName>
        <fullName evidence="9">Protein L-isoaspartyl methyltransferase</fullName>
    </alternativeName>
    <alternativeName>
        <fullName evidence="10">Protein-beta-aspartate methyltransferase</fullName>
    </alternativeName>
</protein>
<evidence type="ECO:0000256" key="5">
    <source>
        <dbReference type="ARBA" id="ARBA00022490"/>
    </source>
</evidence>
<evidence type="ECO:0000256" key="3">
    <source>
        <dbReference type="ARBA" id="ARBA00011890"/>
    </source>
</evidence>
<dbReference type="InterPro" id="IPR029063">
    <property type="entry name" value="SAM-dependent_MTases_sf"/>
</dbReference>
<dbReference type="OrthoDB" id="4035289at2"/>
<evidence type="ECO:0000256" key="10">
    <source>
        <dbReference type="ARBA" id="ARBA00031323"/>
    </source>
</evidence>
<gene>
    <name evidence="12" type="ORF">LX16_4876</name>
</gene>
<keyword evidence="6 12" id="KW-0489">Methyltransferase</keyword>
<dbReference type="CDD" id="cd02440">
    <property type="entry name" value="AdoMet_MTases"/>
    <property type="match status" value="1"/>
</dbReference>
<dbReference type="InterPro" id="IPR027573">
    <property type="entry name" value="Methyltran_FxLD"/>
</dbReference>
<evidence type="ECO:0000256" key="8">
    <source>
        <dbReference type="ARBA" id="ARBA00022691"/>
    </source>
</evidence>
<dbReference type="PANTHER" id="PTHR11579:SF0">
    <property type="entry name" value="PROTEIN-L-ISOASPARTATE(D-ASPARTATE) O-METHYLTRANSFERASE"/>
    <property type="match status" value="1"/>
</dbReference>
<evidence type="ECO:0000313" key="12">
    <source>
        <dbReference type="EMBL" id="TWJ07716.1"/>
    </source>
</evidence>
<name>A0A562UQ35_9ACTN</name>
<evidence type="ECO:0000256" key="11">
    <source>
        <dbReference type="ARBA" id="ARBA00031350"/>
    </source>
</evidence>
<keyword evidence="8" id="KW-0949">S-adenosyl-L-methionine</keyword>
<dbReference type="GO" id="GO:0032259">
    <property type="term" value="P:methylation"/>
    <property type="evidence" value="ECO:0007669"/>
    <property type="project" value="UniProtKB-KW"/>
</dbReference>
<evidence type="ECO:0000256" key="9">
    <source>
        <dbReference type="ARBA" id="ARBA00030757"/>
    </source>
</evidence>
<reference evidence="12 13" key="1">
    <citation type="journal article" date="2013" name="Stand. Genomic Sci.">
        <title>Genomic Encyclopedia of Type Strains, Phase I: The one thousand microbial genomes (KMG-I) project.</title>
        <authorList>
            <person name="Kyrpides N.C."/>
            <person name="Woyke T."/>
            <person name="Eisen J.A."/>
            <person name="Garrity G."/>
            <person name="Lilburn T.G."/>
            <person name="Beck B.J."/>
            <person name="Whitman W.B."/>
            <person name="Hugenholtz P."/>
            <person name="Klenk H.P."/>
        </authorList>
    </citation>
    <scope>NUCLEOTIDE SEQUENCE [LARGE SCALE GENOMIC DNA]</scope>
    <source>
        <strain evidence="12 13">DSM 45044</strain>
    </source>
</reference>
<dbReference type="NCBIfam" id="TIGR04364">
    <property type="entry name" value="methyltran_FxLD"/>
    <property type="match status" value="1"/>
</dbReference>
<accession>A0A562UQ35</accession>
<keyword evidence="7 12" id="KW-0808">Transferase</keyword>
<keyword evidence="13" id="KW-1185">Reference proteome</keyword>
<dbReference type="InterPro" id="IPR000682">
    <property type="entry name" value="PCMT"/>
</dbReference>
<dbReference type="Proteomes" id="UP000321617">
    <property type="component" value="Unassembled WGS sequence"/>
</dbReference>
<comment type="similarity">
    <text evidence="2">Belongs to the methyltransferase superfamily. L-isoaspartyl/D-aspartyl protein methyltransferase family.</text>
</comment>
<organism evidence="12 13">
    <name type="scientific">Stackebrandtia albiflava</name>
    <dbReference type="NCBI Taxonomy" id="406432"/>
    <lineage>
        <taxon>Bacteria</taxon>
        <taxon>Bacillati</taxon>
        <taxon>Actinomycetota</taxon>
        <taxon>Actinomycetes</taxon>
        <taxon>Glycomycetales</taxon>
        <taxon>Glycomycetaceae</taxon>
        <taxon>Stackebrandtia</taxon>
    </lineage>
</organism>
<comment type="subcellular location">
    <subcellularLocation>
        <location evidence="1">Cytoplasm</location>
    </subcellularLocation>
</comment>
<keyword evidence="5" id="KW-0963">Cytoplasm</keyword>
<evidence type="ECO:0000256" key="2">
    <source>
        <dbReference type="ARBA" id="ARBA00005369"/>
    </source>
</evidence>
<dbReference type="EC" id="2.1.1.77" evidence="3"/>
<dbReference type="PANTHER" id="PTHR11579">
    <property type="entry name" value="PROTEIN-L-ISOASPARTATE O-METHYLTRANSFERASE"/>
    <property type="match status" value="1"/>
</dbReference>
<dbReference type="RefSeq" id="WP_147143819.1">
    <property type="nucleotide sequence ID" value="NZ_BAABIJ010000006.1"/>
</dbReference>